<gene>
    <name evidence="10" type="ORF">ACFSX3_00135</name>
</gene>
<dbReference type="RefSeq" id="WP_379312475.1">
    <property type="nucleotide sequence ID" value="NZ_JBHUKY010000001.1"/>
</dbReference>
<evidence type="ECO:0000256" key="4">
    <source>
        <dbReference type="ARBA" id="ARBA00022801"/>
    </source>
</evidence>
<evidence type="ECO:0000256" key="1">
    <source>
        <dbReference type="ARBA" id="ARBA00000382"/>
    </source>
</evidence>
<protein>
    <recommendedName>
        <fullName evidence="3">glucan endo-1,3-beta-D-glucosidase</fullName>
        <ecNumber evidence="3">3.2.1.39</ecNumber>
    </recommendedName>
</protein>
<dbReference type="PANTHER" id="PTHR31983">
    <property type="entry name" value="ENDO-1,3(4)-BETA-GLUCANASE 1"/>
    <property type="match status" value="1"/>
</dbReference>
<keyword evidence="7" id="KW-0961">Cell wall biogenesis/degradation</keyword>
<dbReference type="PROSITE" id="PS52008">
    <property type="entry name" value="GH81"/>
    <property type="match status" value="1"/>
</dbReference>
<evidence type="ECO:0000256" key="3">
    <source>
        <dbReference type="ARBA" id="ARBA00012780"/>
    </source>
</evidence>
<comment type="catalytic activity">
    <reaction evidence="1">
        <text>Hydrolysis of (1-&gt;3)-beta-D-glucosidic linkages in (1-&gt;3)-beta-D-glucans.</text>
        <dbReference type="EC" id="3.2.1.39"/>
    </reaction>
</comment>
<dbReference type="PROSITE" id="PS50022">
    <property type="entry name" value="FA58C_3"/>
    <property type="match status" value="4"/>
</dbReference>
<organism evidence="10 11">
    <name type="scientific">Paenibacillus rhizoplanae</name>
    <dbReference type="NCBI Taxonomy" id="1917181"/>
    <lineage>
        <taxon>Bacteria</taxon>
        <taxon>Bacillati</taxon>
        <taxon>Bacillota</taxon>
        <taxon>Bacilli</taxon>
        <taxon>Bacillales</taxon>
        <taxon>Paenibacillaceae</taxon>
        <taxon>Paenibacillus</taxon>
    </lineage>
</organism>
<dbReference type="InterPro" id="IPR000421">
    <property type="entry name" value="FA58C"/>
</dbReference>
<feature type="domain" description="F5/8 type C" evidence="9">
    <location>
        <begin position="1389"/>
        <end position="1524"/>
    </location>
</feature>
<dbReference type="Proteomes" id="UP001597448">
    <property type="component" value="Unassembled WGS sequence"/>
</dbReference>
<evidence type="ECO:0000256" key="2">
    <source>
        <dbReference type="ARBA" id="ARBA00010730"/>
    </source>
</evidence>
<dbReference type="InterPro" id="IPR011432">
    <property type="entry name" value="Shr-like_HID"/>
</dbReference>
<sequence>MVYSKSLRRKRGISGTALILSIVMLLSLVQVLPPGRAYAADSYLLSTDRPAYASGTEGNNTPDLAVDGNTGSRWSSSWGTDPNWIYVDLGATATVDHVVLRWEGAYAKAYKIQVSADELNWSDVYSTTTGDGGVDELTLSGTGRYVRVFATERNLTQYGISLYEFEVYGTGGVNPPPVVLGPNVALNKSAAASSYQVADYLPPGSTLPELAVDGNLSTRWSSNATDNEWLSVDLGSVRTLGRIIINWEAAAGRIYDIQVSNNGSSWTTVYRELHGDGGTLNLPVYASGRYLRMKGISRATSFGYSIFEFQAYDYVAGDPKPVYNIPALPALTTVAVGQGSHAANDLSVPQPKYPLYKSDALTAPLPSNDWWQSIMINQLGNGIITLPLKSKYTKQGLSILNPGAGYLSADGKAQEAGGSSDLFLMAGNINTSGMSNRITGYGDWSATAVLSDGAAEKLKTTFVKGSPYLYSQFSDPSSPEVYLPAGARFFNDSNTTILAADGDTVTADHIGIAVTNSNGAPTPEMVTRHYGLYAPAGTTFKRVGAKLKIQLGGGQNYLSLSALPAPSNLNYFYQHGYAFVTDTKVAYTFNETTSDVTTTFNAVTELKRSGFPNTTLMAQLPHQWKVTTTPLTAVSFPSIRGTMKVTEGNSFATTDKFHGIVPQFTEPGDSTYSRQDLLNYLVLLDTDTATNLMQADAYWQGKKLHPLAMGVLIADQIGNESYKNLFLSRMKTVLTDWYTYTSGETDYYFDYNSDWGTLIYKNSEFGANSGITDHHFTYGYYVFASAVLATYDTDFRNKFSGMVDELIRDYANPSKTDPKYPYFRNFDPYEGHSWAGGYADNDSGNNQEAAGESLFGWVGQYMWSTLTGNTAFRDASIMGFTTELRAVQQYWFNYDQDNWLPGYTHKTVGQIYGSSNFFGTFFNGNPVYIYGIHWLPTAEYLTSYGFDTAKAAGLYSGFVADNGGPEPDWYHIVWPIQALSDPQAVLNKWNPALPQQNELFNTYWFVHNMATLGSRTKDIWAENGYSATVYKKGSAYRALVWNPTNAAITVTFRNSGGATGSAVVEAKKLVKVDPTKVTTDTLLIPPALAADTTQNAAGQPIELMFTDNAAWRNAINAVKVDGTTAAATDYTVAAGAITLNPVLFPTAKTYTVTVTADKYSDTSVQQVITGSTTPTGNLALNKAVTASENPKQPAAAAVDGNPGTRWESDFSDPQWIQVDLGSAQTVGRVLLDWEGAYAKAYTIETSADGTNWTTVYMTTTGDGAADDISFTPVNARYVKVNGTQRGTQYGYSLWELEVYGSGGAVTPTAPPALTADTTQNTAGQPIELTFTDNAAWRNAITAVKVDGVTAAAANYTVAAGTITLNTELFPSAKTYTITVTAEGYNDAFVQQVITGGTTPTVNLALNKAVTASENLKQPAAGAVDGDLGTRWESAFSDPQWIQVDLGSAQTVSRVLLNWEGAYAKAYTIETSADGTNWTTAYTSTAGDGDIDDISFTPVSSRYVKVNGTQRGTQYGYSLWELSVY</sequence>
<keyword evidence="5" id="KW-0119">Carbohydrate metabolism</keyword>
<evidence type="ECO:0000313" key="11">
    <source>
        <dbReference type="Proteomes" id="UP001597448"/>
    </source>
</evidence>
<evidence type="ECO:0000256" key="5">
    <source>
        <dbReference type="ARBA" id="ARBA00023277"/>
    </source>
</evidence>
<name>A0ABW5F025_9BACL</name>
<evidence type="ECO:0000256" key="8">
    <source>
        <dbReference type="ARBA" id="ARBA00023326"/>
    </source>
</evidence>
<dbReference type="Pfam" id="PF17652">
    <property type="entry name" value="Glyco_hydro81C"/>
    <property type="match status" value="1"/>
</dbReference>
<dbReference type="SUPFAM" id="SSF49785">
    <property type="entry name" value="Galactose-binding domain-like"/>
    <property type="match status" value="4"/>
</dbReference>
<feature type="domain" description="F5/8 type C" evidence="9">
    <location>
        <begin position="173"/>
        <end position="314"/>
    </location>
</feature>
<dbReference type="InterPro" id="IPR005200">
    <property type="entry name" value="Endo-beta-glucanase"/>
</dbReference>
<keyword evidence="8" id="KW-0624">Polysaccharide degradation</keyword>
<dbReference type="InterPro" id="IPR008979">
    <property type="entry name" value="Galactose-bd-like_sf"/>
</dbReference>
<dbReference type="Pfam" id="PF07550">
    <property type="entry name" value="Shr-like_HID"/>
    <property type="match status" value="2"/>
</dbReference>
<comment type="caution">
    <text evidence="10">The sequence shown here is derived from an EMBL/GenBank/DDBJ whole genome shotgun (WGS) entry which is preliminary data.</text>
</comment>
<keyword evidence="4" id="KW-0378">Hydrolase</keyword>
<dbReference type="SMART" id="SM00231">
    <property type="entry name" value="FA58C"/>
    <property type="match status" value="3"/>
</dbReference>
<proteinExistence type="inferred from homology"/>
<evidence type="ECO:0000313" key="10">
    <source>
        <dbReference type="EMBL" id="MFD2408256.1"/>
    </source>
</evidence>
<feature type="domain" description="F5/8 type C" evidence="9">
    <location>
        <begin position="1171"/>
        <end position="1301"/>
    </location>
</feature>
<feature type="domain" description="F5/8 type C" evidence="9">
    <location>
        <begin position="31"/>
        <end position="170"/>
    </location>
</feature>
<keyword evidence="6" id="KW-0326">Glycosidase</keyword>
<dbReference type="Gene3D" id="2.60.120.260">
    <property type="entry name" value="Galactose-binding domain-like"/>
    <property type="match status" value="4"/>
</dbReference>
<evidence type="ECO:0000256" key="7">
    <source>
        <dbReference type="ARBA" id="ARBA00023316"/>
    </source>
</evidence>
<evidence type="ECO:0000259" key="9">
    <source>
        <dbReference type="PROSITE" id="PS50022"/>
    </source>
</evidence>
<accession>A0ABW5F025</accession>
<dbReference type="Pfam" id="PF22633">
    <property type="entry name" value="F5_F8_type_C_2"/>
    <property type="match status" value="3"/>
</dbReference>
<evidence type="ECO:0000256" key="6">
    <source>
        <dbReference type="ARBA" id="ARBA00023295"/>
    </source>
</evidence>
<reference evidence="11" key="1">
    <citation type="journal article" date="2019" name="Int. J. Syst. Evol. Microbiol.">
        <title>The Global Catalogue of Microorganisms (GCM) 10K type strain sequencing project: providing services to taxonomists for standard genome sequencing and annotation.</title>
        <authorList>
            <consortium name="The Broad Institute Genomics Platform"/>
            <consortium name="The Broad Institute Genome Sequencing Center for Infectious Disease"/>
            <person name="Wu L."/>
            <person name="Ma J."/>
        </authorList>
    </citation>
    <scope>NUCLEOTIDE SEQUENCE [LARGE SCALE GENOMIC DNA]</scope>
    <source>
        <strain evidence="11">CCM 8725</strain>
    </source>
</reference>
<keyword evidence="11" id="KW-1185">Reference proteome</keyword>
<comment type="similarity">
    <text evidence="2">Belongs to the glycosyl hydrolase 81 family.</text>
</comment>
<dbReference type="EMBL" id="JBHUKY010000001">
    <property type="protein sequence ID" value="MFD2408256.1"/>
    <property type="molecule type" value="Genomic_DNA"/>
</dbReference>
<dbReference type="Pfam" id="PF00754">
    <property type="entry name" value="F5_F8_type_C"/>
    <property type="match status" value="1"/>
</dbReference>
<dbReference type="PANTHER" id="PTHR31983:SF0">
    <property type="entry name" value="GLUCAN ENDO-1,3-BETA-D-GLUCOSIDASE 2"/>
    <property type="match status" value="1"/>
</dbReference>
<dbReference type="InterPro" id="IPR040720">
    <property type="entry name" value="GH81_C"/>
</dbReference>
<dbReference type="EC" id="3.2.1.39" evidence="3"/>